<protein>
    <recommendedName>
        <fullName evidence="2">Glycosyl transferase family 1 domain-containing protein</fullName>
    </recommendedName>
</protein>
<dbReference type="PANTHER" id="PTHR46401:SF2">
    <property type="entry name" value="GLYCOSYLTRANSFERASE WBBK-RELATED"/>
    <property type="match status" value="1"/>
</dbReference>
<keyword evidence="1" id="KW-0808">Transferase</keyword>
<comment type="caution">
    <text evidence="3">The sequence shown here is derived from an EMBL/GenBank/DDBJ whole genome shotgun (WGS) entry which is preliminary data.</text>
</comment>
<dbReference type="FunFam" id="3.40.50.2000:FF:000119">
    <property type="entry name" value="Glycosyl transferase group 1"/>
    <property type="match status" value="1"/>
</dbReference>
<dbReference type="AlphaFoldDB" id="A0A1F6N2R1"/>
<dbReference type="PANTHER" id="PTHR46401">
    <property type="entry name" value="GLYCOSYLTRANSFERASE WBBK-RELATED"/>
    <property type="match status" value="1"/>
</dbReference>
<dbReference type="CDD" id="cd03809">
    <property type="entry name" value="GT4_MtfB-like"/>
    <property type="match status" value="1"/>
</dbReference>
<sequence length="393" mass="44214">MIIGIDASRANHKQKTGVEWYAWFIIQELKKIIPDTVTVVLYSDVPLVGALAELPQNWTQRILKWPPKRFWTQIRLSLEMIRPSTPLRVAQGKPFDSAQGKPDVLFIPAHVPPLIHPKKTVMTVHDVAALHFPETYNWFERWYSVASAKYAVKNLPTVIVPSLVVKSDLLTLCEQKESRLVGTNIKIIPLGFNPQFSKLLSETQLKKIKEKYQLPEKYILAIGRLEEKKNTARLIAAFAKAVTSGLDTELVLVGNPGHGYEKIARALKISPFKNKIKIIPWAEENDLIGILQAAHIFVFPSLYEGFGLPVLQAFASRVPVIISNVGSLPEVAGDAVLYVDPIIVDELARTMLQLTNDSGLRAELIQRGTQRALQFSWEKCARETWEVLNSLCL</sequence>
<organism evidence="3 4">
    <name type="scientific">Candidatus Magasanikbacteria bacterium RIFCSPLOWO2_01_FULL_40_15</name>
    <dbReference type="NCBI Taxonomy" id="1798686"/>
    <lineage>
        <taxon>Bacteria</taxon>
        <taxon>Candidatus Magasanikiibacteriota</taxon>
    </lineage>
</organism>
<dbReference type="GO" id="GO:0016757">
    <property type="term" value="F:glycosyltransferase activity"/>
    <property type="evidence" value="ECO:0007669"/>
    <property type="project" value="InterPro"/>
</dbReference>
<dbReference type="Proteomes" id="UP000177040">
    <property type="component" value="Unassembled WGS sequence"/>
</dbReference>
<dbReference type="Pfam" id="PF00534">
    <property type="entry name" value="Glycos_transf_1"/>
    <property type="match status" value="1"/>
</dbReference>
<dbReference type="SUPFAM" id="SSF53756">
    <property type="entry name" value="UDP-Glycosyltransferase/glycogen phosphorylase"/>
    <property type="match status" value="1"/>
</dbReference>
<name>A0A1F6N2R1_9BACT</name>
<accession>A0A1F6N2R1</accession>
<dbReference type="InterPro" id="IPR001296">
    <property type="entry name" value="Glyco_trans_1"/>
</dbReference>
<reference evidence="3 4" key="1">
    <citation type="journal article" date="2016" name="Nat. Commun.">
        <title>Thousands of microbial genomes shed light on interconnected biogeochemical processes in an aquifer system.</title>
        <authorList>
            <person name="Anantharaman K."/>
            <person name="Brown C.T."/>
            <person name="Hug L.A."/>
            <person name="Sharon I."/>
            <person name="Castelle C.J."/>
            <person name="Probst A.J."/>
            <person name="Thomas B.C."/>
            <person name="Singh A."/>
            <person name="Wilkins M.J."/>
            <person name="Karaoz U."/>
            <person name="Brodie E.L."/>
            <person name="Williams K.H."/>
            <person name="Hubbard S.S."/>
            <person name="Banfield J.F."/>
        </authorList>
    </citation>
    <scope>NUCLEOTIDE SEQUENCE [LARGE SCALE GENOMIC DNA]</scope>
</reference>
<feature type="domain" description="Glycosyl transferase family 1" evidence="2">
    <location>
        <begin position="209"/>
        <end position="370"/>
    </location>
</feature>
<dbReference type="EMBL" id="MFQH01000017">
    <property type="protein sequence ID" value="OGH78162.1"/>
    <property type="molecule type" value="Genomic_DNA"/>
</dbReference>
<evidence type="ECO:0000313" key="3">
    <source>
        <dbReference type="EMBL" id="OGH78162.1"/>
    </source>
</evidence>
<proteinExistence type="predicted"/>
<dbReference type="GO" id="GO:0009103">
    <property type="term" value="P:lipopolysaccharide biosynthetic process"/>
    <property type="evidence" value="ECO:0007669"/>
    <property type="project" value="TreeGrafter"/>
</dbReference>
<gene>
    <name evidence="3" type="ORF">A2983_03770</name>
</gene>
<dbReference type="Gene3D" id="3.40.50.2000">
    <property type="entry name" value="Glycogen Phosphorylase B"/>
    <property type="match status" value="2"/>
</dbReference>
<evidence type="ECO:0000259" key="2">
    <source>
        <dbReference type="Pfam" id="PF00534"/>
    </source>
</evidence>
<evidence type="ECO:0000256" key="1">
    <source>
        <dbReference type="ARBA" id="ARBA00022679"/>
    </source>
</evidence>
<evidence type="ECO:0000313" key="4">
    <source>
        <dbReference type="Proteomes" id="UP000177040"/>
    </source>
</evidence>